<name>A0ABS6SYF6_9RHOB</name>
<accession>A0ABS6SYF6</accession>
<keyword evidence="4" id="KW-0378">Hydrolase</keyword>
<dbReference type="PANTHER" id="PTHR15462:SF8">
    <property type="entry name" value="SERINE PROTEASE"/>
    <property type="match status" value="1"/>
</dbReference>
<sequence>MTRILVALVSLWFAHPAWAETSPLQAMMTGNDSKGWEGVGRLNIGGEVMCTGSLISETLVLTAAHCLFKPGTGERYADSSIEFLAGWRGGRASAYRSVRRSLVNPKYDFHGADTTRRVSHDIAILELDQPIRKSSVTPFEIGERPRKGAEVGVVSYAKDRAERPSIQETCKVLARQRGALVLNCDVDRGSSGSPVFVLEAGEVRIVSVVSAKAHAGDLPVSLATGLQDAIDGMLAEIATTDGMFTHVQAKPLPQVVKREGGAAGSAKFVRPDG</sequence>
<evidence type="ECO:0000256" key="1">
    <source>
        <dbReference type="ARBA" id="ARBA00022729"/>
    </source>
</evidence>
<feature type="domain" description="Peptidase S1" evidence="3">
    <location>
        <begin position="8"/>
        <end position="235"/>
    </location>
</feature>
<protein>
    <submittedName>
        <fullName evidence="4">Trypsin-like serine protease</fullName>
        <ecNumber evidence="4">3.4.21.-</ecNumber>
    </submittedName>
</protein>
<reference evidence="4 5" key="1">
    <citation type="submission" date="2021-05" db="EMBL/GenBank/DDBJ databases">
        <title>Culturable bacteria isolated from Daya Bay.</title>
        <authorList>
            <person name="Zheng W."/>
            <person name="Yu S."/>
            <person name="Huang Y."/>
        </authorList>
    </citation>
    <scope>NUCLEOTIDE SEQUENCE [LARGE SCALE GENOMIC DNA]</scope>
    <source>
        <strain evidence="4 5">DP4N28-5</strain>
    </source>
</reference>
<dbReference type="SMART" id="SM00020">
    <property type="entry name" value="Tryp_SPc"/>
    <property type="match status" value="1"/>
</dbReference>
<comment type="caution">
    <text evidence="4">The sequence shown here is derived from an EMBL/GenBank/DDBJ whole genome shotgun (WGS) entry which is preliminary data.</text>
</comment>
<dbReference type="Proteomes" id="UP000756530">
    <property type="component" value="Unassembled WGS sequence"/>
</dbReference>
<evidence type="ECO:0000256" key="2">
    <source>
        <dbReference type="SAM" id="SignalP"/>
    </source>
</evidence>
<keyword evidence="5" id="KW-1185">Reference proteome</keyword>
<evidence type="ECO:0000259" key="3">
    <source>
        <dbReference type="PROSITE" id="PS50240"/>
    </source>
</evidence>
<dbReference type="EC" id="3.4.21.-" evidence="4"/>
<dbReference type="InterPro" id="IPR018114">
    <property type="entry name" value="TRYPSIN_HIS"/>
</dbReference>
<organism evidence="4 5">
    <name type="scientific">Maritimibacter dapengensis</name>
    <dbReference type="NCBI Taxonomy" id="2836868"/>
    <lineage>
        <taxon>Bacteria</taxon>
        <taxon>Pseudomonadati</taxon>
        <taxon>Pseudomonadota</taxon>
        <taxon>Alphaproteobacteria</taxon>
        <taxon>Rhodobacterales</taxon>
        <taxon>Roseobacteraceae</taxon>
        <taxon>Maritimibacter</taxon>
    </lineage>
</organism>
<dbReference type="PROSITE" id="PS50240">
    <property type="entry name" value="TRYPSIN_DOM"/>
    <property type="match status" value="1"/>
</dbReference>
<dbReference type="GO" id="GO:0016787">
    <property type="term" value="F:hydrolase activity"/>
    <property type="evidence" value="ECO:0007669"/>
    <property type="project" value="UniProtKB-KW"/>
</dbReference>
<proteinExistence type="predicted"/>
<dbReference type="InterPro" id="IPR050966">
    <property type="entry name" value="Glutamyl_endopeptidase"/>
</dbReference>
<feature type="chain" id="PRO_5047094888" evidence="2">
    <location>
        <begin position="20"/>
        <end position="273"/>
    </location>
</feature>
<evidence type="ECO:0000313" key="5">
    <source>
        <dbReference type="Proteomes" id="UP000756530"/>
    </source>
</evidence>
<gene>
    <name evidence="4" type="ORF">KJP28_03300</name>
</gene>
<dbReference type="InterPro" id="IPR001254">
    <property type="entry name" value="Trypsin_dom"/>
</dbReference>
<evidence type="ECO:0000313" key="4">
    <source>
        <dbReference type="EMBL" id="MBV7377939.1"/>
    </source>
</evidence>
<dbReference type="PANTHER" id="PTHR15462">
    <property type="entry name" value="SERINE PROTEASE"/>
    <property type="match status" value="1"/>
</dbReference>
<keyword evidence="1 2" id="KW-0732">Signal</keyword>
<dbReference type="PROSITE" id="PS00134">
    <property type="entry name" value="TRYPSIN_HIS"/>
    <property type="match status" value="1"/>
</dbReference>
<dbReference type="RefSeq" id="WP_218390801.1">
    <property type="nucleotide sequence ID" value="NZ_JAHUZE010000001.1"/>
</dbReference>
<feature type="signal peptide" evidence="2">
    <location>
        <begin position="1"/>
        <end position="19"/>
    </location>
</feature>
<dbReference type="EMBL" id="JAHUZE010000001">
    <property type="protein sequence ID" value="MBV7377939.1"/>
    <property type="molecule type" value="Genomic_DNA"/>
</dbReference>
<dbReference type="Pfam" id="PF00089">
    <property type="entry name" value="Trypsin"/>
    <property type="match status" value="1"/>
</dbReference>